<sequence>MEITLDPELEKFIRNQVQSGQYCSLDEAINVALRLLATQTLASQGINKTPNVCGGDACVGKTRIPVWSLVSDRRLGMSDPEILAAFPTLSAVDLVNAWVYAERHLEEIESAIRENEVIMETEVE</sequence>
<dbReference type="Gene3D" id="1.10.10.10">
    <property type="entry name" value="Winged helix-like DNA-binding domain superfamily/Winged helix DNA-binding domain"/>
    <property type="match status" value="1"/>
</dbReference>
<dbReference type="RefSeq" id="WP_011611944.1">
    <property type="nucleotide sequence ID" value="NC_008312.1"/>
</dbReference>
<dbReference type="STRING" id="203124.Tery_2357"/>
<dbReference type="InterPro" id="IPR010985">
    <property type="entry name" value="Ribbon_hlx_hlx"/>
</dbReference>
<dbReference type="InterPro" id="IPR007367">
    <property type="entry name" value="DUF433"/>
</dbReference>
<keyword evidence="1" id="KW-1277">Toxin-antitoxin system</keyword>
<dbReference type="InterPro" id="IPR009057">
    <property type="entry name" value="Homeodomain-like_sf"/>
</dbReference>
<dbReference type="PANTHER" id="PTHR34849:SF4">
    <property type="entry name" value="SLR1209 PROTEIN"/>
    <property type="match status" value="1"/>
</dbReference>
<dbReference type="AlphaFoldDB" id="Q112J7"/>
<evidence type="ECO:0000256" key="1">
    <source>
        <dbReference type="ARBA" id="ARBA00022649"/>
    </source>
</evidence>
<name>Q112J7_TRIEI</name>
<reference evidence="2" key="1">
    <citation type="submission" date="2006-06" db="EMBL/GenBank/DDBJ databases">
        <title>Complete sequence of Trichodesmium erythraeum IMS101.</title>
        <authorList>
            <consortium name="US DOE Joint Genome Institute"/>
            <person name="Copeland A."/>
            <person name="Lucas S."/>
            <person name="Lapidus A."/>
            <person name="Barry K."/>
            <person name="Detter J.C."/>
            <person name="Glavina del Rio T."/>
            <person name="Hammon N."/>
            <person name="Israni S."/>
            <person name="Dalin E."/>
            <person name="Tice H."/>
            <person name="Pitluck S."/>
            <person name="Kiss H."/>
            <person name="Munk A.C."/>
            <person name="Brettin T."/>
            <person name="Bruce D."/>
            <person name="Han C."/>
            <person name="Tapia R."/>
            <person name="Gilna P."/>
            <person name="Schmutz J."/>
            <person name="Larimer F."/>
            <person name="Land M."/>
            <person name="Hauser L."/>
            <person name="Kyrpides N."/>
            <person name="Kim E."/>
            <person name="Richardson P."/>
        </authorList>
    </citation>
    <scope>NUCLEOTIDE SEQUENCE [LARGE SCALE GENOMIC DNA]</scope>
    <source>
        <strain evidence="2">IMS101</strain>
    </source>
</reference>
<dbReference type="eggNOG" id="COG2442">
    <property type="taxonomic scope" value="Bacteria"/>
</dbReference>
<evidence type="ECO:0000313" key="2">
    <source>
        <dbReference type="EMBL" id="ABG51577.1"/>
    </source>
</evidence>
<organism evidence="2">
    <name type="scientific">Trichodesmium erythraeum (strain IMS101)</name>
    <dbReference type="NCBI Taxonomy" id="203124"/>
    <lineage>
        <taxon>Bacteria</taxon>
        <taxon>Bacillati</taxon>
        <taxon>Cyanobacteriota</taxon>
        <taxon>Cyanophyceae</taxon>
        <taxon>Oscillatoriophycideae</taxon>
        <taxon>Oscillatoriales</taxon>
        <taxon>Microcoleaceae</taxon>
        <taxon>Trichodesmium</taxon>
    </lineage>
</organism>
<dbReference type="Gene3D" id="6.10.10.120">
    <property type="entry name" value="Antitoxin ParD1-like"/>
    <property type="match status" value="1"/>
</dbReference>
<protein>
    <recommendedName>
        <fullName evidence="3">DUF433 domain-containing protein</fullName>
    </recommendedName>
</protein>
<dbReference type="PANTHER" id="PTHR34849">
    <property type="entry name" value="SSL5025 PROTEIN"/>
    <property type="match status" value="1"/>
</dbReference>
<dbReference type="SUPFAM" id="SSF47598">
    <property type="entry name" value="Ribbon-helix-helix"/>
    <property type="match status" value="1"/>
</dbReference>
<dbReference type="SUPFAM" id="SSF46689">
    <property type="entry name" value="Homeodomain-like"/>
    <property type="match status" value="1"/>
</dbReference>
<proteinExistence type="predicted"/>
<dbReference type="EMBL" id="CP000393">
    <property type="protein sequence ID" value="ABG51577.1"/>
    <property type="molecule type" value="Genomic_DNA"/>
</dbReference>
<dbReference type="GO" id="GO:0006355">
    <property type="term" value="P:regulation of DNA-templated transcription"/>
    <property type="evidence" value="ECO:0007669"/>
    <property type="project" value="InterPro"/>
</dbReference>
<dbReference type="HOGENOM" id="CLU_144106_0_0_3"/>
<dbReference type="InterPro" id="IPR022789">
    <property type="entry name" value="ParD"/>
</dbReference>
<evidence type="ECO:0008006" key="3">
    <source>
        <dbReference type="Google" id="ProtNLM"/>
    </source>
</evidence>
<dbReference type="KEGG" id="ter:Tery_2357"/>
<dbReference type="Pfam" id="PF03693">
    <property type="entry name" value="ParD_antitoxin"/>
    <property type="match status" value="1"/>
</dbReference>
<dbReference type="eggNOG" id="COG3609">
    <property type="taxonomic scope" value="Bacteria"/>
</dbReference>
<dbReference type="Pfam" id="PF04255">
    <property type="entry name" value="DUF433"/>
    <property type="match status" value="1"/>
</dbReference>
<dbReference type="InterPro" id="IPR038296">
    <property type="entry name" value="ParD_sf"/>
</dbReference>
<gene>
    <name evidence="2" type="ordered locus">Tery_2357</name>
</gene>
<accession>Q112J7</accession>
<dbReference type="InterPro" id="IPR036388">
    <property type="entry name" value="WH-like_DNA-bd_sf"/>
</dbReference>
<dbReference type="OrthoDB" id="427442at2"/>